<protein>
    <submittedName>
        <fullName evidence="1">Uncharacterized protein</fullName>
    </submittedName>
</protein>
<sequence>MTDLRSPGARSPSGLSDRSLGSIGKVKTPDRPLSSASNASSTPSLRRVDGRSASGDLRAASRLGEARARTAKVPPPTNIDLPVATSSTYDPLKDKGKARAPDMTDVYEAWGAREGSPMSPTRPPSVRKRQSMHIMDLENRMDQLISENRSITEARIKAEQELQDANQGLEMTATTIRQ</sequence>
<gene>
    <name evidence="1" type="ORF">LTS18_002464</name>
</gene>
<evidence type="ECO:0000313" key="1">
    <source>
        <dbReference type="EMBL" id="KAK3043993.1"/>
    </source>
</evidence>
<dbReference type="EMBL" id="JAWDJW010012581">
    <property type="protein sequence ID" value="KAK3043993.1"/>
    <property type="molecule type" value="Genomic_DNA"/>
</dbReference>
<comment type="caution">
    <text evidence="1">The sequence shown here is derived from an EMBL/GenBank/DDBJ whole genome shotgun (WGS) entry which is preliminary data.</text>
</comment>
<reference evidence="1" key="1">
    <citation type="submission" date="2024-09" db="EMBL/GenBank/DDBJ databases">
        <title>Black Yeasts Isolated from many extreme environments.</title>
        <authorList>
            <person name="Coleine C."/>
            <person name="Stajich J.E."/>
            <person name="Selbmann L."/>
        </authorList>
    </citation>
    <scope>NUCLEOTIDE SEQUENCE</scope>
    <source>
        <strain evidence="1">CCFEE 5737</strain>
    </source>
</reference>
<name>A0ACC3CSL5_9PEZI</name>
<accession>A0ACC3CSL5</accession>
<feature type="non-terminal residue" evidence="1">
    <location>
        <position position="178"/>
    </location>
</feature>
<organism evidence="1 2">
    <name type="scientific">Coniosporium uncinatum</name>
    <dbReference type="NCBI Taxonomy" id="93489"/>
    <lineage>
        <taxon>Eukaryota</taxon>
        <taxon>Fungi</taxon>
        <taxon>Dikarya</taxon>
        <taxon>Ascomycota</taxon>
        <taxon>Pezizomycotina</taxon>
        <taxon>Dothideomycetes</taxon>
        <taxon>Dothideomycetes incertae sedis</taxon>
        <taxon>Coniosporium</taxon>
    </lineage>
</organism>
<dbReference type="Proteomes" id="UP001186974">
    <property type="component" value="Unassembled WGS sequence"/>
</dbReference>
<evidence type="ECO:0000313" key="2">
    <source>
        <dbReference type="Proteomes" id="UP001186974"/>
    </source>
</evidence>
<keyword evidence="2" id="KW-1185">Reference proteome</keyword>
<proteinExistence type="predicted"/>